<dbReference type="Proteomes" id="UP001551482">
    <property type="component" value="Unassembled WGS sequence"/>
</dbReference>
<dbReference type="SUPFAM" id="SSF52980">
    <property type="entry name" value="Restriction endonuclease-like"/>
    <property type="match status" value="1"/>
</dbReference>
<dbReference type="Pfam" id="PF05685">
    <property type="entry name" value="Uma2"/>
    <property type="match status" value="1"/>
</dbReference>
<evidence type="ECO:0000313" key="3">
    <source>
        <dbReference type="Proteomes" id="UP001551482"/>
    </source>
</evidence>
<protein>
    <submittedName>
        <fullName evidence="2">Uma2 family endonuclease</fullName>
    </submittedName>
</protein>
<dbReference type="InterPro" id="IPR011335">
    <property type="entry name" value="Restrct_endonuc-II-like"/>
</dbReference>
<keyword evidence="3" id="KW-1185">Reference proteome</keyword>
<accession>A0ABV3DY12</accession>
<evidence type="ECO:0000313" key="2">
    <source>
        <dbReference type="EMBL" id="MEU8139744.1"/>
    </source>
</evidence>
<keyword evidence="2" id="KW-0540">Nuclease</keyword>
<evidence type="ECO:0000259" key="1">
    <source>
        <dbReference type="Pfam" id="PF05685"/>
    </source>
</evidence>
<reference evidence="2 3" key="1">
    <citation type="submission" date="2024-06" db="EMBL/GenBank/DDBJ databases">
        <title>The Natural Products Discovery Center: Release of the First 8490 Sequenced Strains for Exploring Actinobacteria Biosynthetic Diversity.</title>
        <authorList>
            <person name="Kalkreuter E."/>
            <person name="Kautsar S.A."/>
            <person name="Yang D."/>
            <person name="Bader C.D."/>
            <person name="Teijaro C.N."/>
            <person name="Fluegel L."/>
            <person name="Davis C.M."/>
            <person name="Simpson J.R."/>
            <person name="Lauterbach L."/>
            <person name="Steele A.D."/>
            <person name="Gui C."/>
            <person name="Meng S."/>
            <person name="Li G."/>
            <person name="Viehrig K."/>
            <person name="Ye F."/>
            <person name="Su P."/>
            <person name="Kiefer A.F."/>
            <person name="Nichols A."/>
            <person name="Cepeda A.J."/>
            <person name="Yan W."/>
            <person name="Fan B."/>
            <person name="Jiang Y."/>
            <person name="Adhikari A."/>
            <person name="Zheng C.-J."/>
            <person name="Schuster L."/>
            <person name="Cowan T.M."/>
            <person name="Smanski M.J."/>
            <person name="Chevrette M.G."/>
            <person name="De Carvalho L.P.S."/>
            <person name="Shen B."/>
        </authorList>
    </citation>
    <scope>NUCLEOTIDE SEQUENCE [LARGE SCALE GENOMIC DNA]</scope>
    <source>
        <strain evidence="2 3">NPDC048946</strain>
    </source>
</reference>
<dbReference type="Gene3D" id="3.90.1570.10">
    <property type="entry name" value="tt1808, chain A"/>
    <property type="match status" value="1"/>
</dbReference>
<dbReference type="InterPro" id="IPR008538">
    <property type="entry name" value="Uma2"/>
</dbReference>
<feature type="domain" description="Putative restriction endonuclease" evidence="1">
    <location>
        <begin position="27"/>
        <end position="202"/>
    </location>
</feature>
<dbReference type="InterPro" id="IPR012296">
    <property type="entry name" value="Nuclease_put_TT1808"/>
</dbReference>
<dbReference type="CDD" id="cd06260">
    <property type="entry name" value="DUF820-like"/>
    <property type="match status" value="1"/>
</dbReference>
<organism evidence="2 3">
    <name type="scientific">Streptodolium elevatio</name>
    <dbReference type="NCBI Taxonomy" id="3157996"/>
    <lineage>
        <taxon>Bacteria</taxon>
        <taxon>Bacillati</taxon>
        <taxon>Actinomycetota</taxon>
        <taxon>Actinomycetes</taxon>
        <taxon>Kitasatosporales</taxon>
        <taxon>Streptomycetaceae</taxon>
        <taxon>Streptodolium</taxon>
    </lineage>
</organism>
<dbReference type="EMBL" id="JBEZFP010000196">
    <property type="protein sequence ID" value="MEU8139744.1"/>
    <property type="molecule type" value="Genomic_DNA"/>
</dbReference>
<dbReference type="PANTHER" id="PTHR35400">
    <property type="entry name" value="SLR1083 PROTEIN"/>
    <property type="match status" value="1"/>
</dbReference>
<dbReference type="RefSeq" id="WP_358364065.1">
    <property type="nucleotide sequence ID" value="NZ_JBEZFP010000196.1"/>
</dbReference>
<sequence length="220" mass="24893">MSVDYADVWHMPLPAKAHDMWVRDELADYLHLPNDGTRVEIVGGEIVVSPGPSLNHNYIVATIQDTMAVARSVRSDFPWRVVQTTDLNLPEIRDGYIPDLIVMHPDALQAALEAQAKHVTPDDVALAVEVTSPSNAVKDREPGLHHRKDTKWNGYARTLVPHYLLIDCAPSARRITLYSEPDAATRRYLSHVTWKFGEPVQLPAPYKVEIDSVDWRDWDE</sequence>
<proteinExistence type="predicted"/>
<keyword evidence="2" id="KW-0255">Endonuclease</keyword>
<name>A0ABV3DY12_9ACTN</name>
<dbReference type="GO" id="GO:0004519">
    <property type="term" value="F:endonuclease activity"/>
    <property type="evidence" value="ECO:0007669"/>
    <property type="project" value="UniProtKB-KW"/>
</dbReference>
<dbReference type="PANTHER" id="PTHR35400:SF3">
    <property type="entry name" value="SLL1072 PROTEIN"/>
    <property type="match status" value="1"/>
</dbReference>
<comment type="caution">
    <text evidence="2">The sequence shown here is derived from an EMBL/GenBank/DDBJ whole genome shotgun (WGS) entry which is preliminary data.</text>
</comment>
<keyword evidence="2" id="KW-0378">Hydrolase</keyword>
<gene>
    <name evidence="2" type="ORF">AB0C36_40405</name>
</gene>